<protein>
    <submittedName>
        <fullName evidence="1">Uncharacterized protein</fullName>
    </submittedName>
</protein>
<evidence type="ECO:0000313" key="1">
    <source>
        <dbReference type="EMBL" id="GFO93001.1"/>
    </source>
</evidence>
<dbReference type="Proteomes" id="UP000660047">
    <property type="component" value="Unassembled WGS sequence"/>
</dbReference>
<comment type="caution">
    <text evidence="1">The sequence shown here is derived from an EMBL/GenBank/DDBJ whole genome shotgun (WGS) entry which is preliminary data.</text>
</comment>
<proteinExistence type="predicted"/>
<reference evidence="1" key="1">
    <citation type="submission" date="2020-06" db="EMBL/GenBank/DDBJ databases">
        <title>Characterization of fructooligosaccharide metabolism and fructooligosaccharide-degrading enzymes in human commensal butyrate producers.</title>
        <authorList>
            <person name="Tanno H."/>
            <person name="Fujii T."/>
            <person name="Hirano K."/>
            <person name="Maeno S."/>
            <person name="Tonozuka T."/>
            <person name="Sakamoto M."/>
            <person name="Ohkuma M."/>
            <person name="Tochio T."/>
            <person name="Endo A."/>
        </authorList>
    </citation>
    <scope>NUCLEOTIDE SEQUENCE</scope>
    <source>
        <strain evidence="1">JCM 31265</strain>
    </source>
</reference>
<evidence type="ECO:0000313" key="2">
    <source>
        <dbReference type="Proteomes" id="UP000660047"/>
    </source>
</evidence>
<gene>
    <name evidence="1" type="ORF">COEU31_00470</name>
</gene>
<dbReference type="AlphaFoldDB" id="A0AAI9NXB2"/>
<accession>A0AAI9NXB2</accession>
<name>A0AAI9NXB2_9FIRM</name>
<organism evidence="1 2">
    <name type="scientific">Coprococcus eutactus</name>
    <dbReference type="NCBI Taxonomy" id="33043"/>
    <lineage>
        <taxon>Bacteria</taxon>
        <taxon>Bacillati</taxon>
        <taxon>Bacillota</taxon>
        <taxon>Clostridia</taxon>
        <taxon>Lachnospirales</taxon>
        <taxon>Lachnospiraceae</taxon>
        <taxon>Coprococcus</taxon>
    </lineage>
</organism>
<sequence length="342" mass="40092">MIVDWFERQRLNEVSENKKKYHDLMDEFEKIISGRSHSIVPYVTDENGKFSESKTQAFIGEFLELMDIYAGKNMLWFGRIVDEKALPGQKSFCRYMRLYLYLAVRMSLLKLDWLENKIETLPDESFNTILAGCRNFNSGQDKDNLLLEYECDGFLSDSGVISWGIEVYYWLSDSTEDTWMTPDMKRRMEDAFEQLEAENGDVRSSNESPADIMDSDYGIGGDEEEYEFFMEGCGTPLKEKPFFHDLEPWKYLHEHVADAETFCARFREFMALLYSDEVPYSYLSIMTKVVEGALDMYLCKHNISIYGNAYDMADAVIYIRKAMEKTDMLYRMERTYGPDSLY</sequence>
<dbReference type="EMBL" id="BLYL01000001">
    <property type="protein sequence ID" value="GFO93001.1"/>
    <property type="molecule type" value="Genomic_DNA"/>
</dbReference>